<feature type="transmembrane region" description="Helical" evidence="5">
    <location>
        <begin position="319"/>
        <end position="336"/>
    </location>
</feature>
<dbReference type="InterPro" id="IPR049453">
    <property type="entry name" value="Memb_transporter_dom"/>
</dbReference>
<evidence type="ECO:0000256" key="5">
    <source>
        <dbReference type="SAM" id="Phobius"/>
    </source>
</evidence>
<dbReference type="Proteomes" id="UP000092596">
    <property type="component" value="Chromosome"/>
</dbReference>
<evidence type="ECO:0000313" key="8">
    <source>
        <dbReference type="Proteomes" id="UP000092596"/>
    </source>
</evidence>
<evidence type="ECO:0000256" key="4">
    <source>
        <dbReference type="ARBA" id="ARBA00023136"/>
    </source>
</evidence>
<reference evidence="7 8" key="1">
    <citation type="submission" date="2015-06" db="EMBL/GenBank/DDBJ databases">
        <title>Investigation of pathophysiology for high-risk pregnancy and development of treatment modality based on it.</title>
        <authorList>
            <person name="Kim B.-C."/>
            <person name="Lim S."/>
        </authorList>
    </citation>
    <scope>NUCLEOTIDE SEQUENCE [LARGE SCALE GENOMIC DNA]</scope>
    <source>
        <strain evidence="7 8">AD1-86</strain>
    </source>
</reference>
<gene>
    <name evidence="7" type="ORF">DAD186_21030</name>
</gene>
<protein>
    <recommendedName>
        <fullName evidence="6">Integral membrane bound transporter domain-containing protein</fullName>
    </recommendedName>
</protein>
<feature type="transmembrane region" description="Helical" evidence="5">
    <location>
        <begin position="182"/>
        <end position="202"/>
    </location>
</feature>
<evidence type="ECO:0000259" key="6">
    <source>
        <dbReference type="Pfam" id="PF13515"/>
    </source>
</evidence>
<evidence type="ECO:0000256" key="3">
    <source>
        <dbReference type="ARBA" id="ARBA00022989"/>
    </source>
</evidence>
<feature type="transmembrane region" description="Helical" evidence="5">
    <location>
        <begin position="60"/>
        <end position="81"/>
    </location>
</feature>
<evidence type="ECO:0000256" key="2">
    <source>
        <dbReference type="ARBA" id="ARBA00022692"/>
    </source>
</evidence>
<keyword evidence="4 5" id="KW-0472">Membrane</keyword>
<evidence type="ECO:0000313" key="7">
    <source>
        <dbReference type="EMBL" id="ANP28653.1"/>
    </source>
</evidence>
<feature type="transmembrane region" description="Helical" evidence="5">
    <location>
        <begin position="158"/>
        <end position="176"/>
    </location>
</feature>
<feature type="transmembrane region" description="Helical" evidence="5">
    <location>
        <begin position="271"/>
        <end position="289"/>
    </location>
</feature>
<feature type="domain" description="Integral membrane bound transporter" evidence="6">
    <location>
        <begin position="235"/>
        <end position="361"/>
    </location>
</feature>
<keyword evidence="3 5" id="KW-1133">Transmembrane helix</keyword>
<dbReference type="Pfam" id="PF13515">
    <property type="entry name" value="FUSC_2"/>
    <property type="match status" value="1"/>
</dbReference>
<dbReference type="GO" id="GO:0016020">
    <property type="term" value="C:membrane"/>
    <property type="evidence" value="ECO:0007669"/>
    <property type="project" value="UniProtKB-SubCell"/>
</dbReference>
<feature type="transmembrane region" description="Helical" evidence="5">
    <location>
        <begin position="348"/>
        <end position="368"/>
    </location>
</feature>
<feature type="transmembrane region" description="Helical" evidence="5">
    <location>
        <begin position="131"/>
        <end position="149"/>
    </location>
</feature>
<name>A0A1B0ZL42_9MICO</name>
<comment type="subcellular location">
    <subcellularLocation>
        <location evidence="1">Membrane</location>
        <topology evidence="1">Multi-pass membrane protein</topology>
    </subcellularLocation>
</comment>
<dbReference type="AlphaFoldDB" id="A0A1B0ZL42"/>
<dbReference type="KEGG" id="dva:DAD186_21030"/>
<accession>A0A1B0ZL42</accession>
<proteinExistence type="predicted"/>
<organism evidence="7 8">
    <name type="scientific">Dermabacter vaginalis</name>
    <dbReference type="NCBI Taxonomy" id="1630135"/>
    <lineage>
        <taxon>Bacteria</taxon>
        <taxon>Bacillati</taxon>
        <taxon>Actinomycetota</taxon>
        <taxon>Actinomycetes</taxon>
        <taxon>Micrococcales</taxon>
        <taxon>Dermabacteraceae</taxon>
        <taxon>Dermabacter</taxon>
    </lineage>
</organism>
<evidence type="ECO:0000256" key="1">
    <source>
        <dbReference type="ARBA" id="ARBA00004141"/>
    </source>
</evidence>
<keyword evidence="2 5" id="KW-0812">Transmembrane</keyword>
<dbReference type="EMBL" id="CP012117">
    <property type="protein sequence ID" value="ANP28653.1"/>
    <property type="molecule type" value="Genomic_DNA"/>
</dbReference>
<dbReference type="STRING" id="1630135.DAD186_21030"/>
<sequence>MDGFILKNVPESHVSRHHRTFLHAIPAEAREHVGSSARTFVTLGEARGEFVPAVRISFSVALPLVILLLLGRLDLSLFASFGTFSSLYGRFVPTRERVRQQAIAGSALVACEVFATAARHVGALVPTLPGAWIVVIVGTIVAALTSGLVPRFGLRPRGVLFFVFASTAIATSPHNFPLWVPLLVGGGSVVISLAFSALFHVLGEANTGRAVPAPERVSRADYVQDAGRFSSAALLAGSISTALMIPSPYWAQVAAVAPLSETRRLGQVNRALHRVVGTVLGVVIAAFLMSFPSEPWQTVVWIVVMQFLAEMFVTRNYSLGLVFVTPLALLMVHLANPERNYEMLVPRIVETSIGACVGIAVVVFGLIVERRWASRKIR</sequence>